<evidence type="ECO:0000256" key="2">
    <source>
        <dbReference type="SAM" id="MobiDB-lite"/>
    </source>
</evidence>
<dbReference type="Proteomes" id="UP000198406">
    <property type="component" value="Unassembled WGS sequence"/>
</dbReference>
<feature type="region of interest" description="Disordered" evidence="2">
    <location>
        <begin position="747"/>
        <end position="774"/>
    </location>
</feature>
<organism evidence="4 5">
    <name type="scientific">Fistulifera solaris</name>
    <name type="common">Oleaginous diatom</name>
    <dbReference type="NCBI Taxonomy" id="1519565"/>
    <lineage>
        <taxon>Eukaryota</taxon>
        <taxon>Sar</taxon>
        <taxon>Stramenopiles</taxon>
        <taxon>Ochrophyta</taxon>
        <taxon>Bacillariophyta</taxon>
        <taxon>Bacillariophyceae</taxon>
        <taxon>Bacillariophycidae</taxon>
        <taxon>Naviculales</taxon>
        <taxon>Naviculaceae</taxon>
        <taxon>Fistulifera</taxon>
    </lineage>
</organism>
<keyword evidence="1" id="KW-0677">Repeat</keyword>
<proteinExistence type="predicted"/>
<feature type="compositionally biased region" description="Basic and acidic residues" evidence="2">
    <location>
        <begin position="761"/>
        <end position="774"/>
    </location>
</feature>
<evidence type="ECO:0000313" key="4">
    <source>
        <dbReference type="EMBL" id="GAX09339.1"/>
    </source>
</evidence>
<dbReference type="AlphaFoldDB" id="A0A1Z5J5X6"/>
<dbReference type="OrthoDB" id="185373at2759"/>
<reference evidence="4 5" key="1">
    <citation type="journal article" date="2015" name="Plant Cell">
        <title>Oil accumulation by the oleaginous diatom Fistulifera solaris as revealed by the genome and transcriptome.</title>
        <authorList>
            <person name="Tanaka T."/>
            <person name="Maeda Y."/>
            <person name="Veluchamy A."/>
            <person name="Tanaka M."/>
            <person name="Abida H."/>
            <person name="Marechal E."/>
            <person name="Bowler C."/>
            <person name="Muto M."/>
            <person name="Sunaga Y."/>
            <person name="Tanaka M."/>
            <person name="Yoshino T."/>
            <person name="Taniguchi T."/>
            <person name="Fukuda Y."/>
            <person name="Nemoto M."/>
            <person name="Matsumoto M."/>
            <person name="Wong P.S."/>
            <person name="Aburatani S."/>
            <person name="Fujibuchi W."/>
        </authorList>
    </citation>
    <scope>NUCLEOTIDE SEQUENCE [LARGE SCALE GENOMIC DNA]</scope>
    <source>
        <strain evidence="4 5">JPCC DA0580</strain>
    </source>
</reference>
<gene>
    <name evidence="4" type="ORF">FisN_6Lh292</name>
</gene>
<keyword evidence="5" id="KW-1185">Reference proteome</keyword>
<evidence type="ECO:0000256" key="1">
    <source>
        <dbReference type="ARBA" id="ARBA00022737"/>
    </source>
</evidence>
<feature type="chain" id="PRO_5012825822" description="Pentacotripeptide-repeat region of PRORP domain-containing protein" evidence="3">
    <location>
        <begin position="20"/>
        <end position="774"/>
    </location>
</feature>
<accession>A0A1Z5J5X6</accession>
<dbReference type="InParanoid" id="A0A1Z5J5X6"/>
<dbReference type="EMBL" id="BDSP01000007">
    <property type="protein sequence ID" value="GAX09339.1"/>
    <property type="molecule type" value="Genomic_DNA"/>
</dbReference>
<name>A0A1Z5J5X6_FISSO</name>
<dbReference type="InterPro" id="IPR051222">
    <property type="entry name" value="PPR/CCM1_RNA-binding"/>
</dbReference>
<protein>
    <recommendedName>
        <fullName evidence="6">Pentacotripeptide-repeat region of PRORP domain-containing protein</fullName>
    </recommendedName>
</protein>
<dbReference type="InterPro" id="IPR011990">
    <property type="entry name" value="TPR-like_helical_dom_sf"/>
</dbReference>
<evidence type="ECO:0000256" key="3">
    <source>
        <dbReference type="SAM" id="SignalP"/>
    </source>
</evidence>
<keyword evidence="3" id="KW-0732">Signal</keyword>
<comment type="caution">
    <text evidence="4">The sequence shown here is derived from an EMBL/GenBank/DDBJ whole genome shotgun (WGS) entry which is preliminary data.</text>
</comment>
<evidence type="ECO:0000313" key="5">
    <source>
        <dbReference type="Proteomes" id="UP000198406"/>
    </source>
</evidence>
<sequence length="774" mass="87381">MTIYKAVPLSLLLVPWTQGLLIVPAPSLRTQSYAGRCFATPDVTSTHRKFSKRRTPRIQDTSSVELMQKVQSVTTLSSSHGEPQGALTESSSPALQSESLLRMVLESQSSQQAELKVTEYDFVNLFQLWEDVLPSVGSISQLSRRDTAFSEQDKENMIQAGYYTQQLIEAWTALYQEGRMTAAPSITVLEQVMRILSSARTKGMDRACRTLFDDCTAIFHHSCPTLPMYHSLITALSKSRDKGAAHRAETFLRQAAEQFPPTLHGDGITIDTFNVVMTAWAKSGFQYGPERAEKLIYLMDELDQQYLGGKGIFRPSVSSFTSLLDAYAQTLEWDSVSQAERIFNRLLDEYLETGQRDLEPNVATWTIVLSAWAKLSRKNNRGAAVRANRLLERMESLHKEGRISFGPDAIVYISTMNAWAFSKTTEGPQRATDILLEMYERYLDGDNTMTPSAKNIRVVLEAWIGSEQGDAMEQAEKVMDAFVDHLDAMLSSITQAEMSDETVREAVSDVYRTMLYGWSKRDKPRQAYNYLLDMVDNKLNIDSFCFDRIIETNNRLNDSGAIARTKEVFDLMEKCRIQGLLKPNERVYSSYIRAMVKATVPDVAPKTYALLNQMKQIHSEGDNQGIQPTVFTYNAVLMACAATSKETDSQKKADAFKIAINVFNELRNGKGDLAFDHVSFGNLLQCANLLPQSEQRDSLIRSTFALCSKSGFVNNFVLRDFQSVASDELWVATMKCSPDTEVNVDRLPASWRRMTQPKQPAEQRSREPFRKSRR</sequence>
<feature type="signal peptide" evidence="3">
    <location>
        <begin position="1"/>
        <end position="19"/>
    </location>
</feature>
<dbReference type="Gene3D" id="1.25.40.10">
    <property type="entry name" value="Tetratricopeptide repeat domain"/>
    <property type="match status" value="2"/>
</dbReference>
<dbReference type="PANTHER" id="PTHR47942:SF63">
    <property type="entry name" value="PENTATRICOPEPTIDE REPEAT-CONTAINING PROTEIN"/>
    <property type="match status" value="1"/>
</dbReference>
<evidence type="ECO:0008006" key="6">
    <source>
        <dbReference type="Google" id="ProtNLM"/>
    </source>
</evidence>
<dbReference type="PANTHER" id="PTHR47942">
    <property type="entry name" value="TETRATRICOPEPTIDE REPEAT (TPR)-LIKE SUPERFAMILY PROTEIN-RELATED"/>
    <property type="match status" value="1"/>
</dbReference>